<comment type="subcellular location">
    <subcellularLocation>
        <location evidence="2">Cytoplasm</location>
    </subcellularLocation>
</comment>
<dbReference type="STRING" id="1218508.JG29_01110"/>
<evidence type="ECO:0000256" key="1">
    <source>
        <dbReference type="ARBA" id="ARBA00008791"/>
    </source>
</evidence>
<dbReference type="EMBL" id="JXBZ01000002">
    <property type="protein sequence ID" value="KJY51068.1"/>
    <property type="molecule type" value="Genomic_DNA"/>
</dbReference>
<dbReference type="Proteomes" id="UP000033695">
    <property type="component" value="Unassembled WGS sequence"/>
</dbReference>
<comment type="caution">
    <text evidence="4">The sequence shown here is derived from an EMBL/GenBank/DDBJ whole genome shotgun (WGS) entry which is preliminary data.</text>
</comment>
<dbReference type="SUPFAM" id="SSF52402">
    <property type="entry name" value="Adenine nucleotide alpha hydrolases-like"/>
    <property type="match status" value="1"/>
</dbReference>
<dbReference type="PATRIC" id="fig|1218508.4.peg.115"/>
<dbReference type="RefSeq" id="WP_156961595.1">
    <property type="nucleotide sequence ID" value="NZ_JBHTHW010000004.1"/>
</dbReference>
<dbReference type="OrthoDB" id="2243761at2"/>
<accession>A0A0F4KYI3</accession>
<evidence type="ECO:0000313" key="4">
    <source>
        <dbReference type="EMBL" id="KJY51068.1"/>
    </source>
</evidence>
<dbReference type="PANTHER" id="PTHR46268:SF6">
    <property type="entry name" value="UNIVERSAL STRESS PROTEIN UP12"/>
    <property type="match status" value="1"/>
</dbReference>
<dbReference type="PIRSF" id="PIRSF006276">
    <property type="entry name" value="UspA"/>
    <property type="match status" value="1"/>
</dbReference>
<evidence type="ECO:0000259" key="3">
    <source>
        <dbReference type="Pfam" id="PF00582"/>
    </source>
</evidence>
<dbReference type="GO" id="GO:0005737">
    <property type="term" value="C:cytoplasm"/>
    <property type="evidence" value="ECO:0007669"/>
    <property type="project" value="UniProtKB-SubCell"/>
</dbReference>
<reference evidence="4 5" key="1">
    <citation type="submission" date="2014-12" db="EMBL/GenBank/DDBJ databases">
        <title>Comparative genomics of the lactic acid bacteria isolated from the honey bee gut.</title>
        <authorList>
            <person name="Ellegaard K.M."/>
            <person name="Tamarit D."/>
            <person name="Javelind E."/>
            <person name="Olofsson T."/>
            <person name="Andersson S.G."/>
            <person name="Vasquez A."/>
        </authorList>
    </citation>
    <scope>NUCLEOTIDE SEQUENCE [LARGE SCALE GENOMIC DNA]</scope>
    <source>
        <strain evidence="4 5">Hon2</strain>
    </source>
</reference>
<dbReference type="PRINTS" id="PR01438">
    <property type="entry name" value="UNVRSLSTRESS"/>
</dbReference>
<feature type="domain" description="UspA" evidence="3">
    <location>
        <begin position="9"/>
        <end position="146"/>
    </location>
</feature>
<dbReference type="InterPro" id="IPR006015">
    <property type="entry name" value="Universal_stress_UspA"/>
</dbReference>
<sequence>MEEPNFDLKKILVGVDNSDDAQKAFKCAIKLAQATKAQLLVVTVLEKHDMNVYEVLDDDFIHGKREDVEQHVQEYVQFAENAGVQDVQGIISEGNPSETIVEDVIPKYHPDLLIIGSLDIKGPKKIFGSQAAAMAKHSPISVLVVR</sequence>
<keyword evidence="5" id="KW-1185">Reference proteome</keyword>
<dbReference type="Gene3D" id="3.40.50.620">
    <property type="entry name" value="HUPs"/>
    <property type="match status" value="1"/>
</dbReference>
<dbReference type="PANTHER" id="PTHR46268">
    <property type="entry name" value="STRESS RESPONSE PROTEIN NHAX"/>
    <property type="match status" value="1"/>
</dbReference>
<protein>
    <recommendedName>
        <fullName evidence="2">Universal stress protein</fullName>
    </recommendedName>
</protein>
<keyword evidence="2" id="KW-0963">Cytoplasm</keyword>
<comment type="similarity">
    <text evidence="1 2">Belongs to the universal stress protein A family.</text>
</comment>
<dbReference type="Pfam" id="PF00582">
    <property type="entry name" value="Usp"/>
    <property type="match status" value="1"/>
</dbReference>
<organism evidence="4 5">
    <name type="scientific">Bombilactobacillus mellis</name>
    <dbReference type="NCBI Taxonomy" id="1218508"/>
    <lineage>
        <taxon>Bacteria</taxon>
        <taxon>Bacillati</taxon>
        <taxon>Bacillota</taxon>
        <taxon>Bacilli</taxon>
        <taxon>Lactobacillales</taxon>
        <taxon>Lactobacillaceae</taxon>
        <taxon>Bombilactobacillus</taxon>
    </lineage>
</organism>
<evidence type="ECO:0000256" key="2">
    <source>
        <dbReference type="PIRNR" id="PIRNR006276"/>
    </source>
</evidence>
<dbReference type="InterPro" id="IPR014729">
    <property type="entry name" value="Rossmann-like_a/b/a_fold"/>
</dbReference>
<dbReference type="InterPro" id="IPR006016">
    <property type="entry name" value="UspA"/>
</dbReference>
<name>A0A0F4KYI3_9LACO</name>
<dbReference type="CDD" id="cd00293">
    <property type="entry name" value="USP-like"/>
    <property type="match status" value="1"/>
</dbReference>
<proteinExistence type="inferred from homology"/>
<dbReference type="HOGENOM" id="CLU_049301_16_0_9"/>
<evidence type="ECO:0000313" key="5">
    <source>
        <dbReference type="Proteomes" id="UP000033695"/>
    </source>
</evidence>
<dbReference type="AlphaFoldDB" id="A0A0F4KYI3"/>
<gene>
    <name evidence="4" type="ORF">JG29_01110</name>
</gene>